<organism evidence="2 3">
    <name type="scientific">Mucilaginibacter ginsenosidivorans</name>
    <dbReference type="NCBI Taxonomy" id="398053"/>
    <lineage>
        <taxon>Bacteria</taxon>
        <taxon>Pseudomonadati</taxon>
        <taxon>Bacteroidota</taxon>
        <taxon>Sphingobacteriia</taxon>
        <taxon>Sphingobacteriales</taxon>
        <taxon>Sphingobacteriaceae</taxon>
        <taxon>Mucilaginibacter</taxon>
    </lineage>
</organism>
<keyword evidence="1" id="KW-0732">Signal</keyword>
<evidence type="ECO:0008006" key="4">
    <source>
        <dbReference type="Google" id="ProtNLM"/>
    </source>
</evidence>
<feature type="signal peptide" evidence="1">
    <location>
        <begin position="1"/>
        <end position="23"/>
    </location>
</feature>
<dbReference type="AlphaFoldDB" id="A0A5B8US28"/>
<dbReference type="EMBL" id="CP042436">
    <property type="protein sequence ID" value="QEC61535.1"/>
    <property type="molecule type" value="Genomic_DNA"/>
</dbReference>
<protein>
    <recommendedName>
        <fullName evidence="4">DUF3244 domain-containing protein</fullName>
    </recommendedName>
</protein>
<keyword evidence="3" id="KW-1185">Reference proteome</keyword>
<dbReference type="RefSeq" id="WP_147030112.1">
    <property type="nucleotide sequence ID" value="NZ_CP042436.1"/>
</dbReference>
<reference evidence="2 3" key="1">
    <citation type="journal article" date="2017" name="Curr. Microbiol.">
        <title>Mucilaginibacter ginsenosidivorans sp. nov., Isolated from Soil of Ginseng Field.</title>
        <authorList>
            <person name="Kim M.M."/>
            <person name="Siddiqi M.Z."/>
            <person name="Im W.T."/>
        </authorList>
    </citation>
    <scope>NUCLEOTIDE SEQUENCE [LARGE SCALE GENOMIC DNA]</scope>
    <source>
        <strain evidence="2 3">Gsoil 3017</strain>
    </source>
</reference>
<feature type="chain" id="PRO_5023073185" description="DUF3244 domain-containing protein" evidence="1">
    <location>
        <begin position="24"/>
        <end position="127"/>
    </location>
</feature>
<evidence type="ECO:0000313" key="2">
    <source>
        <dbReference type="EMBL" id="QEC61535.1"/>
    </source>
</evidence>
<accession>A0A5B8US28</accession>
<evidence type="ECO:0000256" key="1">
    <source>
        <dbReference type="SAM" id="SignalP"/>
    </source>
</evidence>
<dbReference type="KEGG" id="mgin:FRZ54_02690"/>
<evidence type="ECO:0000313" key="3">
    <source>
        <dbReference type="Proteomes" id="UP000321479"/>
    </source>
</evidence>
<dbReference type="Proteomes" id="UP000321479">
    <property type="component" value="Chromosome"/>
</dbReference>
<gene>
    <name evidence="2" type="ORF">FRZ54_02690</name>
</gene>
<proteinExistence type="predicted"/>
<sequence length="127" mass="14424">MKTFFRLSAVLLLSAATALTTTAKPRHHKMNDMSYNQVSIIPLKHNRGFAIHVDKAIPGKSMVIINDDSGNTVFKDCLTRGTLAEKKYMLRELDNGKYSVEIYAKGHDIKTNFYIYNNGNRRVVDIM</sequence>
<name>A0A5B8US28_9SPHI</name>
<dbReference type="OrthoDB" id="796042at2"/>